<dbReference type="EMBL" id="JBBNAE010000005">
    <property type="protein sequence ID" value="KAK9123361.1"/>
    <property type="molecule type" value="Genomic_DNA"/>
</dbReference>
<evidence type="ECO:0000313" key="1">
    <source>
        <dbReference type="EMBL" id="KAK9123361.1"/>
    </source>
</evidence>
<evidence type="ECO:0000313" key="2">
    <source>
        <dbReference type="Proteomes" id="UP001417504"/>
    </source>
</evidence>
<gene>
    <name evidence="1" type="ORF">Sjap_012963</name>
</gene>
<comment type="caution">
    <text evidence="1">The sequence shown here is derived from an EMBL/GenBank/DDBJ whole genome shotgun (WGS) entry which is preliminary data.</text>
</comment>
<dbReference type="AlphaFoldDB" id="A0AAP0IZH8"/>
<reference evidence="1 2" key="1">
    <citation type="submission" date="2024-01" db="EMBL/GenBank/DDBJ databases">
        <title>Genome assemblies of Stephania.</title>
        <authorList>
            <person name="Yang L."/>
        </authorList>
    </citation>
    <scope>NUCLEOTIDE SEQUENCE [LARGE SCALE GENOMIC DNA]</scope>
    <source>
        <strain evidence="1">QJT</strain>
        <tissue evidence="1">Leaf</tissue>
    </source>
</reference>
<proteinExistence type="predicted"/>
<name>A0AAP0IZH8_9MAGN</name>
<keyword evidence="2" id="KW-1185">Reference proteome</keyword>
<organism evidence="1 2">
    <name type="scientific">Stephania japonica</name>
    <dbReference type="NCBI Taxonomy" id="461633"/>
    <lineage>
        <taxon>Eukaryota</taxon>
        <taxon>Viridiplantae</taxon>
        <taxon>Streptophyta</taxon>
        <taxon>Embryophyta</taxon>
        <taxon>Tracheophyta</taxon>
        <taxon>Spermatophyta</taxon>
        <taxon>Magnoliopsida</taxon>
        <taxon>Ranunculales</taxon>
        <taxon>Menispermaceae</taxon>
        <taxon>Menispermoideae</taxon>
        <taxon>Cissampelideae</taxon>
        <taxon>Stephania</taxon>
    </lineage>
</organism>
<protein>
    <submittedName>
        <fullName evidence="1">Uncharacterized protein</fullName>
    </submittedName>
</protein>
<sequence>MFLCSLSHQPLNFCLKDLSVNQAFSNGKGLEPHLIRCDALPNGLSWLSESLCPRLDV</sequence>
<accession>A0AAP0IZH8</accession>
<dbReference type="Proteomes" id="UP001417504">
    <property type="component" value="Unassembled WGS sequence"/>
</dbReference>